<evidence type="ECO:0000256" key="5">
    <source>
        <dbReference type="SAM" id="MobiDB-lite"/>
    </source>
</evidence>
<keyword evidence="9" id="KW-1185">Reference proteome</keyword>
<dbReference type="InterPro" id="IPR011053">
    <property type="entry name" value="Single_hybrid_motif"/>
</dbReference>
<dbReference type="SUPFAM" id="SSF47005">
    <property type="entry name" value="Peripheral subunit-binding domain of 2-oxo acid dehydrogenase complex"/>
    <property type="match status" value="1"/>
</dbReference>
<protein>
    <recommendedName>
        <fullName evidence="4">Dihydrolipoamide acetyltransferase component of pyruvate dehydrogenase complex</fullName>
        <ecNumber evidence="4">2.3.1.-</ecNumber>
    </recommendedName>
</protein>
<dbReference type="PANTHER" id="PTHR23151:SF75">
    <property type="entry name" value="DIHYDROLIPOYLLYSINE-RESIDUE ACETYLTRANSFERASE COMPONENT 5 OF PYRUVATE DEHYDROGENASE COMPLEX, CHLOROPLASTIC"/>
    <property type="match status" value="1"/>
</dbReference>
<dbReference type="Gene3D" id="2.40.50.100">
    <property type="match status" value="1"/>
</dbReference>
<dbReference type="Gene3D" id="3.30.559.10">
    <property type="entry name" value="Chloramphenicol acetyltransferase-like domain"/>
    <property type="match status" value="1"/>
</dbReference>
<feature type="region of interest" description="Disordered" evidence="5">
    <location>
        <begin position="101"/>
        <end position="141"/>
    </location>
</feature>
<dbReference type="CDD" id="cd06849">
    <property type="entry name" value="lipoyl_domain"/>
    <property type="match status" value="1"/>
</dbReference>
<evidence type="ECO:0000256" key="4">
    <source>
        <dbReference type="RuleBase" id="RU003423"/>
    </source>
</evidence>
<dbReference type="Pfam" id="PF00364">
    <property type="entry name" value="Biotin_lipoyl"/>
    <property type="match status" value="1"/>
</dbReference>
<evidence type="ECO:0000256" key="1">
    <source>
        <dbReference type="ARBA" id="ARBA00007317"/>
    </source>
</evidence>
<comment type="caution">
    <text evidence="8">The sequence shown here is derived from an EMBL/GenBank/DDBJ whole genome shotgun (WGS) entry which is preliminary data.</text>
</comment>
<name>A0AAE0BVD3_9CHLO</name>
<feature type="domain" description="Peripheral subunit-binding (PSBD)" evidence="7">
    <location>
        <begin position="144"/>
        <end position="181"/>
    </location>
</feature>
<dbReference type="InterPro" id="IPR036625">
    <property type="entry name" value="E3-bd_dom_sf"/>
</dbReference>
<dbReference type="InterPro" id="IPR045257">
    <property type="entry name" value="E2/Pdx1"/>
</dbReference>
<dbReference type="PROSITE" id="PS51826">
    <property type="entry name" value="PSBD"/>
    <property type="match status" value="1"/>
</dbReference>
<dbReference type="InterPro" id="IPR003016">
    <property type="entry name" value="2-oxoA_DH_lipoyl-BS"/>
</dbReference>
<dbReference type="Gene3D" id="4.10.320.10">
    <property type="entry name" value="E3-binding domain"/>
    <property type="match status" value="1"/>
</dbReference>
<evidence type="ECO:0000256" key="3">
    <source>
        <dbReference type="ARBA" id="ARBA00022946"/>
    </source>
</evidence>
<keyword evidence="4" id="KW-0808">Transferase</keyword>
<dbReference type="Pfam" id="PF00198">
    <property type="entry name" value="2-oxoacid_dh"/>
    <property type="match status" value="1"/>
</dbReference>
<dbReference type="GO" id="GO:0006086">
    <property type="term" value="P:pyruvate decarboxylation to acetyl-CoA"/>
    <property type="evidence" value="ECO:0007669"/>
    <property type="project" value="InterPro"/>
</dbReference>
<proteinExistence type="inferred from homology"/>
<dbReference type="PROSITE" id="PS50968">
    <property type="entry name" value="BIOTINYL_LIPOYL"/>
    <property type="match status" value="1"/>
</dbReference>
<dbReference type="InterPro" id="IPR000089">
    <property type="entry name" value="Biotin_lipoyl"/>
</dbReference>
<dbReference type="Proteomes" id="UP001190700">
    <property type="component" value="Unassembled WGS sequence"/>
</dbReference>
<dbReference type="InterPro" id="IPR001078">
    <property type="entry name" value="2-oxoacid_DH_actylTfrase"/>
</dbReference>
<keyword evidence="2 4" id="KW-0450">Lipoyl</keyword>
<dbReference type="PROSITE" id="PS00189">
    <property type="entry name" value="LIPOYL"/>
    <property type="match status" value="1"/>
</dbReference>
<feature type="compositionally biased region" description="Low complexity" evidence="5">
    <location>
        <begin position="101"/>
        <end position="123"/>
    </location>
</feature>
<dbReference type="GO" id="GO:0004742">
    <property type="term" value="F:dihydrolipoyllysine-residue acetyltransferase activity"/>
    <property type="evidence" value="ECO:0007669"/>
    <property type="project" value="TreeGrafter"/>
</dbReference>
<dbReference type="SUPFAM" id="SSF51230">
    <property type="entry name" value="Single hybrid motif"/>
    <property type="match status" value="1"/>
</dbReference>
<dbReference type="SUPFAM" id="SSF52777">
    <property type="entry name" value="CoA-dependent acyltransferases"/>
    <property type="match status" value="1"/>
</dbReference>
<evidence type="ECO:0000256" key="2">
    <source>
        <dbReference type="ARBA" id="ARBA00022823"/>
    </source>
</evidence>
<dbReference type="EMBL" id="LGRX02033135">
    <property type="protein sequence ID" value="KAK3242689.1"/>
    <property type="molecule type" value="Genomic_DNA"/>
</dbReference>
<evidence type="ECO:0000259" key="7">
    <source>
        <dbReference type="PROSITE" id="PS51826"/>
    </source>
</evidence>
<dbReference type="AlphaFoldDB" id="A0AAE0BVD3"/>
<comment type="cofactor">
    <cofactor evidence="4">
        <name>(R)-lipoate</name>
        <dbReference type="ChEBI" id="CHEBI:83088"/>
    </cofactor>
</comment>
<keyword evidence="4" id="KW-0012">Acyltransferase</keyword>
<dbReference type="Pfam" id="PF02817">
    <property type="entry name" value="E3_binding"/>
    <property type="match status" value="1"/>
</dbReference>
<keyword evidence="3" id="KW-0809">Transit peptide</keyword>
<reference evidence="8 9" key="1">
    <citation type="journal article" date="2015" name="Genome Biol. Evol.">
        <title>Comparative Genomics of a Bacterivorous Green Alga Reveals Evolutionary Causalities and Consequences of Phago-Mixotrophic Mode of Nutrition.</title>
        <authorList>
            <person name="Burns J.A."/>
            <person name="Paasch A."/>
            <person name="Narechania A."/>
            <person name="Kim E."/>
        </authorList>
    </citation>
    <scope>NUCLEOTIDE SEQUENCE [LARGE SCALE GENOMIC DNA]</scope>
    <source>
        <strain evidence="8 9">PLY_AMNH</strain>
    </source>
</reference>
<evidence type="ECO:0000259" key="6">
    <source>
        <dbReference type="PROSITE" id="PS50968"/>
    </source>
</evidence>
<feature type="compositionally biased region" description="Low complexity" evidence="5">
    <location>
        <begin position="130"/>
        <end position="139"/>
    </location>
</feature>
<comment type="similarity">
    <text evidence="1 4">Belongs to the 2-oxoacid dehydrogenase family.</text>
</comment>
<evidence type="ECO:0000313" key="8">
    <source>
        <dbReference type="EMBL" id="KAK3242689.1"/>
    </source>
</evidence>
<dbReference type="EC" id="2.3.1.-" evidence="4"/>
<organism evidence="8 9">
    <name type="scientific">Cymbomonas tetramitiformis</name>
    <dbReference type="NCBI Taxonomy" id="36881"/>
    <lineage>
        <taxon>Eukaryota</taxon>
        <taxon>Viridiplantae</taxon>
        <taxon>Chlorophyta</taxon>
        <taxon>Pyramimonadophyceae</taxon>
        <taxon>Pyramimonadales</taxon>
        <taxon>Pyramimonadaceae</taxon>
        <taxon>Cymbomonas</taxon>
    </lineage>
</organism>
<feature type="domain" description="Lipoyl-binding" evidence="6">
    <location>
        <begin position="1"/>
        <end position="67"/>
    </location>
</feature>
<gene>
    <name evidence="8" type="ORF">CYMTET_47634</name>
</gene>
<sequence length="480" mass="50369">MTTGKVVEWMKQEGDTVESGECILVVESDKADMDVETFSQGTLASIIAPAGSEAKVGECLAYLAETEEDIKIARALAAGLSASMSEQELDKPLPKQAHIETSTVPAPSGSSSSEVSTAAAVASDPAMKQSKSASSSSSSGMRIVATPYAKKRAKSLGVTLGDVVGSGISGRIVAEDVEYFAAQRSGGGATAEHVAHDPYPTQTPVSAAAQSYVHSLPRPSSAPPATIQSSSGSSLAPAAKRFSARGGISHVIPLTAMESAVAINMQRSLDVAVAVVAVDIEMTQFEKLYGRLKPKGVTITAMFAKAVASALTKHPLLYATCDAETGGDIGDSAIIYNSHVNVAVAVSMPNEHGLITPVLEKAEETDMFELARKWRDLLKRARSKNLSPNEYASGNFTISNLGMYGVKSFQAILPPGQSAILALGSSNPIVTADDHGFIGVRNMMTVNLTFDHRFVYGTDAAEFLRTLRAIIENPELLTSS</sequence>
<dbReference type="InterPro" id="IPR004167">
    <property type="entry name" value="PSBD"/>
</dbReference>
<dbReference type="InterPro" id="IPR023213">
    <property type="entry name" value="CAT-like_dom_sf"/>
</dbReference>
<accession>A0AAE0BVD3</accession>
<dbReference type="PANTHER" id="PTHR23151">
    <property type="entry name" value="DIHYDROLIPOAMIDE ACETYL/SUCCINYL-TRANSFERASE-RELATED"/>
    <property type="match status" value="1"/>
</dbReference>
<dbReference type="GO" id="GO:0045254">
    <property type="term" value="C:pyruvate dehydrogenase complex"/>
    <property type="evidence" value="ECO:0007669"/>
    <property type="project" value="InterPro"/>
</dbReference>
<evidence type="ECO:0000313" key="9">
    <source>
        <dbReference type="Proteomes" id="UP001190700"/>
    </source>
</evidence>